<dbReference type="AlphaFoldDB" id="A0A034WXR3"/>
<name>A0A034WXR3_APHER</name>
<protein>
    <submittedName>
        <fullName evidence="2">Venom toxin-like peptide</fullName>
    </submittedName>
</protein>
<reference evidence="2" key="1">
    <citation type="journal article" date="2014" name="BMC Genomics">
        <title>Identification of the main venom protein components of Aphidius ervi, a parasitoid wasp of the aphid model Acyrthosiphon pisum.</title>
        <authorList>
            <person name="Colinet D."/>
            <person name="Anselme C."/>
            <person name="Deleury E."/>
            <person name="Mancini D."/>
            <person name="Poulain J."/>
            <person name="Azema-Dossat C."/>
            <person name="Belghazi M."/>
            <person name="Tares S."/>
            <person name="Pennacchio F."/>
            <person name="Poirie M."/>
            <person name="Gatti J.-L."/>
        </authorList>
    </citation>
    <scope>NUCLEOTIDE SEQUENCE</scope>
    <source>
        <strain evidence="2">FR</strain>
    </source>
</reference>
<organism evidence="2">
    <name type="scientific">Aphidius ervi</name>
    <name type="common">Aphid parasite</name>
    <dbReference type="NCBI Taxonomy" id="37627"/>
    <lineage>
        <taxon>Eukaryota</taxon>
        <taxon>Metazoa</taxon>
        <taxon>Ecdysozoa</taxon>
        <taxon>Arthropoda</taxon>
        <taxon>Hexapoda</taxon>
        <taxon>Insecta</taxon>
        <taxon>Pterygota</taxon>
        <taxon>Neoptera</taxon>
        <taxon>Endopterygota</taxon>
        <taxon>Hymenoptera</taxon>
        <taxon>Apocrita</taxon>
        <taxon>Ichneumonoidea</taxon>
        <taxon>Braconidae</taxon>
        <taxon>Aphidiinae</taxon>
        <taxon>Aphidius</taxon>
    </lineage>
</organism>
<keyword evidence="1" id="KW-0732">Signal</keyword>
<accession>A0A034WXR3</accession>
<feature type="chain" id="PRO_5001558490" evidence="1">
    <location>
        <begin position="25"/>
        <end position="60"/>
    </location>
</feature>
<proteinExistence type="evidence at transcript level"/>
<evidence type="ECO:0000256" key="1">
    <source>
        <dbReference type="SAM" id="SignalP"/>
    </source>
</evidence>
<dbReference type="EMBL" id="GBCU01000001">
    <property type="protein sequence ID" value="JAC59147.1"/>
    <property type="molecule type" value="mRNA"/>
</dbReference>
<evidence type="ECO:0000313" key="2">
    <source>
        <dbReference type="EMBL" id="JAC59147.1"/>
    </source>
</evidence>
<feature type="signal peptide" evidence="1">
    <location>
        <begin position="1"/>
        <end position="24"/>
    </location>
</feature>
<sequence length="60" mass="6367">MKIIYLAWASIFLVLAVLSNGAKADAVCKRPGEICDPKEELNKCCIGKCQAIGGNPGKCI</sequence>